<keyword evidence="5 9" id="KW-0378">Hydrolase</keyword>
<keyword evidence="2" id="KW-1003">Cell membrane</keyword>
<feature type="transmembrane region" description="Helical" evidence="8">
    <location>
        <begin position="181"/>
        <end position="204"/>
    </location>
</feature>
<evidence type="ECO:0000256" key="8">
    <source>
        <dbReference type="SAM" id="Phobius"/>
    </source>
</evidence>
<evidence type="ECO:0000256" key="2">
    <source>
        <dbReference type="ARBA" id="ARBA00022475"/>
    </source>
</evidence>
<evidence type="ECO:0000256" key="1">
    <source>
        <dbReference type="ARBA" id="ARBA00004651"/>
    </source>
</evidence>
<evidence type="ECO:0000256" key="7">
    <source>
        <dbReference type="ARBA" id="ARBA00023136"/>
    </source>
</evidence>
<dbReference type="Pfam" id="PF09721">
    <property type="entry name" value="Exosortase_EpsH"/>
    <property type="match status" value="1"/>
</dbReference>
<feature type="transmembrane region" description="Helical" evidence="8">
    <location>
        <begin position="12"/>
        <end position="33"/>
    </location>
</feature>
<gene>
    <name evidence="9" type="primary">xrt</name>
    <name evidence="9" type="ORF">OIK42_06050</name>
</gene>
<sequence>MSQSLSASGSRHYQYSWGVLAGALTLVWLFVYYDTLKHMVSVWSYSETYKHCFLVPLISAYLIYEKRHQLTFAVIRPTAWLFAPILAVQVFFVVAEQLAINLFMHGAAVATFILFVWALIGTSAARIIAFPLGYLLFAVPFGEELVPWLQEVTANLSVGLLDVLNIPVYREGLYIYLPNGAFHVAEACAGVRFLIGTFTIGVLFAHLNYSKYWKQFTFIAVCAVLPVIANGFRAFGIMVIGYYSDMKYATGADHLVYGWFFFAFILILLFYLGSFGADKKPPGTAPAAVIKARSSVWSAGLLLLGALAAPQIMSGWVFSFDVKTGTGQPFERFASHPEITPIAAPKWAAPTTDEVYYGEWQGVAFRAIYVNEAQQDQELVSFRHRVFDNETWTQAEIGTTTIDGAPVKVVNIVNVVGEKRTLLAWYQVPNLQSIKGLDIKWQQLMNRINGHPNDGFFIVLATKDMQQAQRFMSAITGTSG</sequence>
<evidence type="ECO:0000256" key="3">
    <source>
        <dbReference type="ARBA" id="ARBA00022670"/>
    </source>
</evidence>
<feature type="transmembrane region" description="Helical" evidence="8">
    <location>
        <begin position="127"/>
        <end position="149"/>
    </location>
</feature>
<reference evidence="9 10" key="1">
    <citation type="submission" date="2022-10" db="EMBL/GenBank/DDBJ databases">
        <title>Alteromonas sp. chi3 Genome sequencing.</title>
        <authorList>
            <person name="Park S."/>
        </authorList>
    </citation>
    <scope>NUCLEOTIDE SEQUENCE [LARGE SCALE GENOMIC DNA]</scope>
    <source>
        <strain evidence="10">chi3</strain>
    </source>
</reference>
<proteinExistence type="predicted"/>
<accession>A0ABT5KZX5</accession>
<keyword evidence="4 8" id="KW-0812">Transmembrane</keyword>
<name>A0ABT5KZX5_9ALTE</name>
<protein>
    <submittedName>
        <fullName evidence="9">Exosortase</fullName>
        <ecNumber evidence="9">3.4.22.-</ecNumber>
    </submittedName>
</protein>
<evidence type="ECO:0000256" key="5">
    <source>
        <dbReference type="ARBA" id="ARBA00022801"/>
    </source>
</evidence>
<dbReference type="NCBIfam" id="TIGR04178">
    <property type="entry name" value="exo_archaeo"/>
    <property type="match status" value="1"/>
</dbReference>
<dbReference type="GO" id="GO:0016787">
    <property type="term" value="F:hydrolase activity"/>
    <property type="evidence" value="ECO:0007669"/>
    <property type="project" value="UniProtKB-KW"/>
</dbReference>
<comment type="caution">
    <text evidence="9">The sequence shown here is derived from an EMBL/GenBank/DDBJ whole genome shotgun (WGS) entry which is preliminary data.</text>
</comment>
<feature type="transmembrane region" description="Helical" evidence="8">
    <location>
        <begin position="98"/>
        <end position="120"/>
    </location>
</feature>
<feature type="transmembrane region" description="Helical" evidence="8">
    <location>
        <begin position="216"/>
        <end position="243"/>
    </location>
</feature>
<comment type="subcellular location">
    <subcellularLocation>
        <location evidence="1">Cell membrane</location>
        <topology evidence="1">Multi-pass membrane protein</topology>
    </subcellularLocation>
</comment>
<feature type="transmembrane region" description="Helical" evidence="8">
    <location>
        <begin position="71"/>
        <end position="92"/>
    </location>
</feature>
<feature type="transmembrane region" description="Helical" evidence="8">
    <location>
        <begin position="296"/>
        <end position="318"/>
    </location>
</feature>
<dbReference type="InterPro" id="IPR019127">
    <property type="entry name" value="Exosortase"/>
</dbReference>
<keyword evidence="7 8" id="KW-0472">Membrane</keyword>
<evidence type="ECO:0000313" key="9">
    <source>
        <dbReference type="EMBL" id="MDC8830324.1"/>
    </source>
</evidence>
<dbReference type="RefSeq" id="WP_273639078.1">
    <property type="nucleotide sequence ID" value="NZ_JAQQXP010000001.1"/>
</dbReference>
<keyword evidence="3" id="KW-0645">Protease</keyword>
<evidence type="ECO:0000256" key="6">
    <source>
        <dbReference type="ARBA" id="ARBA00022989"/>
    </source>
</evidence>
<keyword evidence="6 8" id="KW-1133">Transmembrane helix</keyword>
<evidence type="ECO:0000256" key="4">
    <source>
        <dbReference type="ARBA" id="ARBA00022692"/>
    </source>
</evidence>
<dbReference type="EMBL" id="JAQQXP010000001">
    <property type="protein sequence ID" value="MDC8830324.1"/>
    <property type="molecule type" value="Genomic_DNA"/>
</dbReference>
<dbReference type="Proteomes" id="UP001218788">
    <property type="component" value="Unassembled WGS sequence"/>
</dbReference>
<dbReference type="EC" id="3.4.22.-" evidence="9"/>
<dbReference type="NCBIfam" id="TIGR03109">
    <property type="entry name" value="exosort_XrtA"/>
    <property type="match status" value="1"/>
</dbReference>
<dbReference type="InterPro" id="IPR017540">
    <property type="entry name" value="Exosortase-1"/>
</dbReference>
<keyword evidence="10" id="KW-1185">Reference proteome</keyword>
<evidence type="ECO:0000313" key="10">
    <source>
        <dbReference type="Proteomes" id="UP001218788"/>
    </source>
</evidence>
<dbReference type="InterPro" id="IPR026392">
    <property type="entry name" value="Exo/Archaeosortase_dom"/>
</dbReference>
<dbReference type="InterPro" id="IPR013426">
    <property type="entry name" value="EpsH-like"/>
</dbReference>
<dbReference type="NCBIfam" id="TIGR02602">
    <property type="entry name" value="8TM_EpsH"/>
    <property type="match status" value="1"/>
</dbReference>
<organism evidence="9 10">
    <name type="scientific">Alteromonas gilva</name>
    <dbReference type="NCBI Taxonomy" id="2987522"/>
    <lineage>
        <taxon>Bacteria</taxon>
        <taxon>Pseudomonadati</taxon>
        <taxon>Pseudomonadota</taxon>
        <taxon>Gammaproteobacteria</taxon>
        <taxon>Alteromonadales</taxon>
        <taxon>Alteromonadaceae</taxon>
        <taxon>Alteromonas/Salinimonas group</taxon>
        <taxon>Alteromonas</taxon>
    </lineage>
</organism>
<feature type="transmembrane region" description="Helical" evidence="8">
    <location>
        <begin position="255"/>
        <end position="275"/>
    </location>
</feature>